<keyword evidence="4" id="KW-1185">Reference proteome</keyword>
<dbReference type="AlphaFoldDB" id="A0A9Y2B6V3"/>
<evidence type="ECO:0000256" key="2">
    <source>
        <dbReference type="HAMAP-Rule" id="MF_00048"/>
    </source>
</evidence>
<dbReference type="Proteomes" id="UP001231445">
    <property type="component" value="Chromosome"/>
</dbReference>
<name>A0A9Y2B6V3_9SPHN</name>
<proteinExistence type="inferred from homology"/>
<evidence type="ECO:0000256" key="1">
    <source>
        <dbReference type="ARBA" id="ARBA00006738"/>
    </source>
</evidence>
<comment type="similarity">
    <text evidence="1 2">Belongs to the UPF0102 family.</text>
</comment>
<dbReference type="KEGG" id="arue:QQX03_07940"/>
<evidence type="ECO:0000313" key="4">
    <source>
        <dbReference type="Proteomes" id="UP001231445"/>
    </source>
</evidence>
<dbReference type="InterPro" id="IPR011335">
    <property type="entry name" value="Restrct_endonuc-II-like"/>
</dbReference>
<reference evidence="3 4" key="1">
    <citation type="submission" date="2023-06" db="EMBL/GenBank/DDBJ databases">
        <title>Altererythrobacter rubellus NBRC 112769 genome.</title>
        <authorList>
            <person name="Zhang K."/>
        </authorList>
    </citation>
    <scope>NUCLEOTIDE SEQUENCE [LARGE SCALE GENOMIC DNA]</scope>
    <source>
        <strain evidence="3 4">NBRC 112769</strain>
    </source>
</reference>
<evidence type="ECO:0000313" key="3">
    <source>
        <dbReference type="EMBL" id="WIW94904.1"/>
    </source>
</evidence>
<protein>
    <recommendedName>
        <fullName evidence="2">UPF0102 protein QQX03_07940</fullName>
    </recommendedName>
</protein>
<dbReference type="InterPro" id="IPR003509">
    <property type="entry name" value="UPF0102_YraN-like"/>
</dbReference>
<sequence length="121" mass="13831">MKRPAATRKRAERAGRQGEFRAAIFLRLQGWQILAERVKTPLGEIDLIARRNSVVAFTEVKRRKRREDLDHAIDEYRLRRLAAAAVAVAHQYVRDGDDIRVDVILLAPASIPRHITNALMP</sequence>
<gene>
    <name evidence="3" type="ORF">QQX03_07940</name>
</gene>
<dbReference type="PANTHER" id="PTHR34039:SF1">
    <property type="entry name" value="UPF0102 PROTEIN YRAN"/>
    <property type="match status" value="1"/>
</dbReference>
<dbReference type="SUPFAM" id="SSF52980">
    <property type="entry name" value="Restriction endonuclease-like"/>
    <property type="match status" value="1"/>
</dbReference>
<dbReference type="RefSeq" id="WP_285975220.1">
    <property type="nucleotide sequence ID" value="NZ_CP127221.1"/>
</dbReference>
<dbReference type="InterPro" id="IPR011856">
    <property type="entry name" value="tRNA_endonuc-like_dom_sf"/>
</dbReference>
<dbReference type="HAMAP" id="MF_00048">
    <property type="entry name" value="UPF0102"/>
    <property type="match status" value="1"/>
</dbReference>
<dbReference type="GO" id="GO:0003676">
    <property type="term" value="F:nucleic acid binding"/>
    <property type="evidence" value="ECO:0007669"/>
    <property type="project" value="InterPro"/>
</dbReference>
<organism evidence="3 4">
    <name type="scientific">Altererythrobacter rubellus</name>
    <dbReference type="NCBI Taxonomy" id="2173831"/>
    <lineage>
        <taxon>Bacteria</taxon>
        <taxon>Pseudomonadati</taxon>
        <taxon>Pseudomonadota</taxon>
        <taxon>Alphaproteobacteria</taxon>
        <taxon>Sphingomonadales</taxon>
        <taxon>Erythrobacteraceae</taxon>
        <taxon>Altererythrobacter</taxon>
    </lineage>
</organism>
<dbReference type="EMBL" id="CP127221">
    <property type="protein sequence ID" value="WIW94904.1"/>
    <property type="molecule type" value="Genomic_DNA"/>
</dbReference>
<dbReference type="Gene3D" id="3.40.1350.10">
    <property type="match status" value="1"/>
</dbReference>
<dbReference type="Pfam" id="PF02021">
    <property type="entry name" value="UPF0102"/>
    <property type="match status" value="1"/>
</dbReference>
<dbReference type="PANTHER" id="PTHR34039">
    <property type="entry name" value="UPF0102 PROTEIN YRAN"/>
    <property type="match status" value="1"/>
</dbReference>
<accession>A0A9Y2B6V3</accession>